<dbReference type="SUPFAM" id="SSF52096">
    <property type="entry name" value="ClpP/crotonase"/>
    <property type="match status" value="1"/>
</dbReference>
<reference evidence="4" key="1">
    <citation type="journal article" date="2019" name="Int. J. Syst. Evol. Microbiol.">
        <title>The Global Catalogue of Microorganisms (GCM) 10K type strain sequencing project: providing services to taxonomists for standard genome sequencing and annotation.</title>
        <authorList>
            <consortium name="The Broad Institute Genomics Platform"/>
            <consortium name="The Broad Institute Genome Sequencing Center for Infectious Disease"/>
            <person name="Wu L."/>
            <person name="Ma J."/>
        </authorList>
    </citation>
    <scope>NUCLEOTIDE SEQUENCE [LARGE SCALE GENOMIC DNA]</scope>
    <source>
        <strain evidence="4">JCM 32206</strain>
    </source>
</reference>
<comment type="similarity">
    <text evidence="1">Belongs to the enoyl-CoA hydratase/isomerase family.</text>
</comment>
<dbReference type="InterPro" id="IPR014748">
    <property type="entry name" value="Enoyl-CoA_hydra_C"/>
</dbReference>
<evidence type="ECO:0000313" key="3">
    <source>
        <dbReference type="EMBL" id="GAA4491277.1"/>
    </source>
</evidence>
<dbReference type="Proteomes" id="UP001501183">
    <property type="component" value="Unassembled WGS sequence"/>
</dbReference>
<protein>
    <submittedName>
        <fullName evidence="3">2-(1,2-epoxy-1,2-dihydrophenyl)acetyl-CoA isomerase PaaG</fullName>
    </submittedName>
</protein>
<dbReference type="RefSeq" id="WP_345353437.1">
    <property type="nucleotide sequence ID" value="NZ_BAABFB010000088.1"/>
</dbReference>
<proteinExistence type="inferred from homology"/>
<dbReference type="GO" id="GO:0016853">
    <property type="term" value="F:isomerase activity"/>
    <property type="evidence" value="ECO:0007669"/>
    <property type="project" value="UniProtKB-KW"/>
</dbReference>
<dbReference type="Pfam" id="PF00378">
    <property type="entry name" value="ECH_1"/>
    <property type="match status" value="1"/>
</dbReference>
<sequence length="268" mass="28253">MTTAIPLPAGADGELRLETDSAVAVLTLNRPDRLNALSHDLVDALSAQLRALATEPTVRAVVVTGAGKAFSSGADLRGGPSDAEAVIRNHYVPLVEEIVTCPVPVVAAINGVAAGAAVSIAAACDLRIASENARFQLSFTRVGLVPDAGATWLLPRLIGHGRASEMALLAEPVDAQTALDWGLVNKVVAADSVVAHAVAVATTLASRSSSVGPTKELLRTGWERVLDEQLVLEAQWQGRLQHEPDFAEARTAFVEKRPPSFKDRTPRR</sequence>
<gene>
    <name evidence="3" type="primary">paaG</name>
    <name evidence="3" type="ORF">GCM10023094_55550</name>
</gene>
<evidence type="ECO:0000256" key="1">
    <source>
        <dbReference type="ARBA" id="ARBA00005254"/>
    </source>
</evidence>
<dbReference type="CDD" id="cd06558">
    <property type="entry name" value="crotonase-like"/>
    <property type="match status" value="1"/>
</dbReference>
<comment type="caution">
    <text evidence="3">The sequence shown here is derived from an EMBL/GenBank/DDBJ whole genome shotgun (WGS) entry which is preliminary data.</text>
</comment>
<dbReference type="Gene3D" id="3.90.226.10">
    <property type="entry name" value="2-enoyl-CoA Hydratase, Chain A, domain 1"/>
    <property type="match status" value="1"/>
</dbReference>
<evidence type="ECO:0000313" key="4">
    <source>
        <dbReference type="Proteomes" id="UP001501183"/>
    </source>
</evidence>
<dbReference type="PANTHER" id="PTHR11941:SF133">
    <property type="entry name" value="1,2-EPOXYPHENYLACETYL-COA ISOMERASE"/>
    <property type="match status" value="1"/>
</dbReference>
<evidence type="ECO:0000256" key="2">
    <source>
        <dbReference type="ARBA" id="ARBA00023239"/>
    </source>
</evidence>
<dbReference type="EMBL" id="BAABFB010000088">
    <property type="protein sequence ID" value="GAA4491277.1"/>
    <property type="molecule type" value="Genomic_DNA"/>
</dbReference>
<organism evidence="3 4">
    <name type="scientific">Rhodococcus olei</name>
    <dbReference type="NCBI Taxonomy" id="2161675"/>
    <lineage>
        <taxon>Bacteria</taxon>
        <taxon>Bacillati</taxon>
        <taxon>Actinomycetota</taxon>
        <taxon>Actinomycetes</taxon>
        <taxon>Mycobacteriales</taxon>
        <taxon>Nocardiaceae</taxon>
        <taxon>Rhodococcus</taxon>
    </lineage>
</organism>
<keyword evidence="2" id="KW-0456">Lyase</keyword>
<dbReference type="Gene3D" id="1.10.12.10">
    <property type="entry name" value="Lyase 2-enoyl-coa Hydratase, Chain A, domain 2"/>
    <property type="match status" value="1"/>
</dbReference>
<dbReference type="InterPro" id="IPR001753">
    <property type="entry name" value="Enoyl-CoA_hydra/iso"/>
</dbReference>
<keyword evidence="4" id="KW-1185">Reference proteome</keyword>
<dbReference type="InterPro" id="IPR029045">
    <property type="entry name" value="ClpP/crotonase-like_dom_sf"/>
</dbReference>
<dbReference type="PANTHER" id="PTHR11941">
    <property type="entry name" value="ENOYL-COA HYDRATASE-RELATED"/>
    <property type="match status" value="1"/>
</dbReference>
<accession>A0ABP8PQ54</accession>
<name>A0ABP8PQ54_9NOCA</name>
<keyword evidence="3" id="KW-0413">Isomerase</keyword>